<evidence type="ECO:0000256" key="1">
    <source>
        <dbReference type="SAM" id="Phobius"/>
    </source>
</evidence>
<keyword evidence="3" id="KW-1185">Reference proteome</keyword>
<reference evidence="2" key="1">
    <citation type="submission" date="2022-04" db="EMBL/GenBank/DDBJ databases">
        <title>Roseibium sp. CAU 1639 isolated from mud.</title>
        <authorList>
            <person name="Kim W."/>
        </authorList>
    </citation>
    <scope>NUCLEOTIDE SEQUENCE</scope>
    <source>
        <strain evidence="2">CAU 1639</strain>
    </source>
</reference>
<accession>A0ABT0GYW9</accession>
<feature type="transmembrane region" description="Helical" evidence="1">
    <location>
        <begin position="149"/>
        <end position="172"/>
    </location>
</feature>
<gene>
    <name evidence="2" type="ORF">M0H32_20900</name>
</gene>
<protein>
    <recommendedName>
        <fullName evidence="4">DUF3592 domain-containing protein</fullName>
    </recommendedName>
</protein>
<sequence length="181" mass="20439">MYSPREAEEDGHALNLAILFFAVLAIVITLYLHHDGALKYWLLDNFGEHTTGTVLSLEDAPDNAGDLQTRKRENPRNYLKNSKAWVHGQRLHIEYKPDGPVPLILTVTLPDDMVGKPVTDTLAVSYLPANPRIAYPTDYLSEFALDSRIALWALAVGAFVLIFGYDAVKAWLGFRRNMHRY</sequence>
<dbReference type="Proteomes" id="UP001431221">
    <property type="component" value="Unassembled WGS sequence"/>
</dbReference>
<name>A0ABT0GYW9_9HYPH</name>
<feature type="transmembrane region" description="Helical" evidence="1">
    <location>
        <begin position="12"/>
        <end position="32"/>
    </location>
</feature>
<comment type="caution">
    <text evidence="2">The sequence shown here is derived from an EMBL/GenBank/DDBJ whole genome shotgun (WGS) entry which is preliminary data.</text>
</comment>
<dbReference type="RefSeq" id="WP_248157324.1">
    <property type="nucleotide sequence ID" value="NZ_JALNMJ010000017.1"/>
</dbReference>
<keyword evidence="1" id="KW-1133">Transmembrane helix</keyword>
<dbReference type="EMBL" id="JALNMJ010000017">
    <property type="protein sequence ID" value="MCK7614634.1"/>
    <property type="molecule type" value="Genomic_DNA"/>
</dbReference>
<keyword evidence="1" id="KW-0812">Transmembrane</keyword>
<evidence type="ECO:0000313" key="3">
    <source>
        <dbReference type="Proteomes" id="UP001431221"/>
    </source>
</evidence>
<keyword evidence="1" id="KW-0472">Membrane</keyword>
<evidence type="ECO:0000313" key="2">
    <source>
        <dbReference type="EMBL" id="MCK7614634.1"/>
    </source>
</evidence>
<proteinExistence type="predicted"/>
<evidence type="ECO:0008006" key="4">
    <source>
        <dbReference type="Google" id="ProtNLM"/>
    </source>
</evidence>
<organism evidence="2 3">
    <name type="scientific">Roseibium sediminicola</name>
    <dbReference type="NCBI Taxonomy" id="2933272"/>
    <lineage>
        <taxon>Bacteria</taxon>
        <taxon>Pseudomonadati</taxon>
        <taxon>Pseudomonadota</taxon>
        <taxon>Alphaproteobacteria</taxon>
        <taxon>Hyphomicrobiales</taxon>
        <taxon>Stappiaceae</taxon>
        <taxon>Roseibium</taxon>
    </lineage>
</organism>